<dbReference type="PANTHER" id="PTHR35007">
    <property type="entry name" value="INTEGRAL MEMBRANE PROTEIN-RELATED"/>
    <property type="match status" value="1"/>
</dbReference>
<keyword evidence="2" id="KW-1003">Cell membrane</keyword>
<dbReference type="EMBL" id="DVON01000266">
    <property type="protein sequence ID" value="HIV13939.1"/>
    <property type="molecule type" value="Genomic_DNA"/>
</dbReference>
<feature type="domain" description="Type II secretion system protein GspF" evidence="7">
    <location>
        <begin position="316"/>
        <end position="451"/>
    </location>
</feature>
<sequence>MKAVLAAVLIGYGISMILGRKEKEQPVWKRGSFWLWKKMKKRGLLPRTWMTEKYFCQAAAVLAAGCLLALTVQIIQEGQLDNRTVTALERPEYGAGSTSWEMEYTWENGEGLRQQEKMMVQVEEQKYSPEEKERLLDEAVKMVEQEYLGENSSAGKVEYPLNLMEQAGDIPAEVSWSSSHPQYVDWRGALGEQIPPGGAQVQLQASLKLQGAARIFETTVTVYPEKLEEDESMERQVRQTLAMENEKEGEQLMLPAVVDGKTVTWRTPEEEPAKILLVLTTVSSLLFLWRGRQEEEKRQQVRKEQLLRDYPELLGKLTLLLGAGISMRRAMERIAGDYERLKEKKQTEIRYAYEEVRNTCREMEQGIPEQAAYERFGERCGLLPYRTFASLLVQNLQKGNQGMQKLLREEADRAQQQRRDRAKVLGEQASTRLLIPMILMLLVVFVILLVPAWLSFV</sequence>
<evidence type="ECO:0000259" key="7">
    <source>
        <dbReference type="Pfam" id="PF00482"/>
    </source>
</evidence>
<feature type="transmembrane region" description="Helical" evidence="6">
    <location>
        <begin position="433"/>
        <end position="454"/>
    </location>
</feature>
<protein>
    <submittedName>
        <fullName evidence="8">Type II secretion system F family protein</fullName>
    </submittedName>
</protein>
<dbReference type="Pfam" id="PF00482">
    <property type="entry name" value="T2SSF"/>
    <property type="match status" value="1"/>
</dbReference>
<evidence type="ECO:0000256" key="5">
    <source>
        <dbReference type="ARBA" id="ARBA00023136"/>
    </source>
</evidence>
<evidence type="ECO:0000313" key="8">
    <source>
        <dbReference type="EMBL" id="HIV13939.1"/>
    </source>
</evidence>
<name>A0A9D1NVW2_9FIRM</name>
<comment type="caution">
    <text evidence="8">The sequence shown here is derived from an EMBL/GenBank/DDBJ whole genome shotgun (WGS) entry which is preliminary data.</text>
</comment>
<dbReference type="GO" id="GO:0005886">
    <property type="term" value="C:plasma membrane"/>
    <property type="evidence" value="ECO:0007669"/>
    <property type="project" value="UniProtKB-SubCell"/>
</dbReference>
<evidence type="ECO:0000256" key="4">
    <source>
        <dbReference type="ARBA" id="ARBA00022989"/>
    </source>
</evidence>
<evidence type="ECO:0000256" key="3">
    <source>
        <dbReference type="ARBA" id="ARBA00022692"/>
    </source>
</evidence>
<dbReference type="AlphaFoldDB" id="A0A9D1NVW2"/>
<dbReference type="InterPro" id="IPR018076">
    <property type="entry name" value="T2SS_GspF_dom"/>
</dbReference>
<keyword evidence="3 6" id="KW-0812">Transmembrane</keyword>
<proteinExistence type="predicted"/>
<reference evidence="8" key="1">
    <citation type="submission" date="2020-10" db="EMBL/GenBank/DDBJ databases">
        <authorList>
            <person name="Gilroy R."/>
        </authorList>
    </citation>
    <scope>NUCLEOTIDE SEQUENCE</scope>
    <source>
        <strain evidence="8">ChiBcec2-4451</strain>
    </source>
</reference>
<evidence type="ECO:0000256" key="6">
    <source>
        <dbReference type="SAM" id="Phobius"/>
    </source>
</evidence>
<accession>A0A9D1NVW2</accession>
<evidence type="ECO:0000256" key="1">
    <source>
        <dbReference type="ARBA" id="ARBA00004651"/>
    </source>
</evidence>
<dbReference type="Proteomes" id="UP000886723">
    <property type="component" value="Unassembled WGS sequence"/>
</dbReference>
<organism evidence="8 9">
    <name type="scientific">Candidatus Pullilachnospira stercoravium</name>
    <dbReference type="NCBI Taxonomy" id="2840913"/>
    <lineage>
        <taxon>Bacteria</taxon>
        <taxon>Bacillati</taxon>
        <taxon>Bacillota</taxon>
        <taxon>Clostridia</taxon>
        <taxon>Lachnospirales</taxon>
        <taxon>Lachnospiraceae</taxon>
        <taxon>Lachnospiraceae incertae sedis</taxon>
        <taxon>Candidatus Pullilachnospira</taxon>
    </lineage>
</organism>
<reference evidence="8" key="2">
    <citation type="journal article" date="2021" name="PeerJ">
        <title>Extensive microbial diversity within the chicken gut microbiome revealed by metagenomics and culture.</title>
        <authorList>
            <person name="Gilroy R."/>
            <person name="Ravi A."/>
            <person name="Getino M."/>
            <person name="Pursley I."/>
            <person name="Horton D.L."/>
            <person name="Alikhan N.F."/>
            <person name="Baker D."/>
            <person name="Gharbi K."/>
            <person name="Hall N."/>
            <person name="Watson M."/>
            <person name="Adriaenssens E.M."/>
            <person name="Foster-Nyarko E."/>
            <person name="Jarju S."/>
            <person name="Secka A."/>
            <person name="Antonio M."/>
            <person name="Oren A."/>
            <person name="Chaudhuri R.R."/>
            <person name="La Ragione R."/>
            <person name="Hildebrand F."/>
            <person name="Pallen M.J."/>
        </authorList>
    </citation>
    <scope>NUCLEOTIDE SEQUENCE</scope>
    <source>
        <strain evidence="8">ChiBcec2-4451</strain>
    </source>
</reference>
<comment type="subcellular location">
    <subcellularLocation>
        <location evidence="1">Cell membrane</location>
        <topology evidence="1">Multi-pass membrane protein</topology>
    </subcellularLocation>
</comment>
<keyword evidence="5 6" id="KW-0472">Membrane</keyword>
<keyword evidence="4 6" id="KW-1133">Transmembrane helix</keyword>
<evidence type="ECO:0000313" key="9">
    <source>
        <dbReference type="Proteomes" id="UP000886723"/>
    </source>
</evidence>
<evidence type="ECO:0000256" key="2">
    <source>
        <dbReference type="ARBA" id="ARBA00022475"/>
    </source>
</evidence>
<gene>
    <name evidence="8" type="ORF">IAA63_12495</name>
</gene>
<dbReference type="PANTHER" id="PTHR35007:SF2">
    <property type="entry name" value="PILUS ASSEMBLE PROTEIN"/>
    <property type="match status" value="1"/>
</dbReference>